<organism evidence="3 4">
    <name type="scientific">Asparagus officinalis</name>
    <name type="common">Garden asparagus</name>
    <dbReference type="NCBI Taxonomy" id="4686"/>
    <lineage>
        <taxon>Eukaryota</taxon>
        <taxon>Viridiplantae</taxon>
        <taxon>Streptophyta</taxon>
        <taxon>Embryophyta</taxon>
        <taxon>Tracheophyta</taxon>
        <taxon>Spermatophyta</taxon>
        <taxon>Magnoliopsida</taxon>
        <taxon>Liliopsida</taxon>
        <taxon>Asparagales</taxon>
        <taxon>Asparagaceae</taxon>
        <taxon>Asparagoideae</taxon>
        <taxon>Asparagus</taxon>
    </lineage>
</organism>
<feature type="compositionally biased region" description="Low complexity" evidence="1">
    <location>
        <begin position="80"/>
        <end position="92"/>
    </location>
</feature>
<evidence type="ECO:0000313" key="3">
    <source>
        <dbReference type="EMBL" id="ONK58549.1"/>
    </source>
</evidence>
<protein>
    <recommendedName>
        <fullName evidence="5">Secreted protein</fullName>
    </recommendedName>
</protein>
<proteinExistence type="predicted"/>
<feature type="compositionally biased region" description="Low complexity" evidence="1">
    <location>
        <begin position="131"/>
        <end position="151"/>
    </location>
</feature>
<dbReference type="Proteomes" id="UP000243459">
    <property type="component" value="Chromosome 9"/>
</dbReference>
<dbReference type="EMBL" id="CM007389">
    <property type="protein sequence ID" value="ONK58549.1"/>
    <property type="molecule type" value="Genomic_DNA"/>
</dbReference>
<gene>
    <name evidence="3" type="ORF">A4U43_C09F14210</name>
</gene>
<feature type="region of interest" description="Disordered" evidence="1">
    <location>
        <begin position="44"/>
        <end position="170"/>
    </location>
</feature>
<feature type="compositionally biased region" description="Low complexity" evidence="1">
    <location>
        <begin position="114"/>
        <end position="124"/>
    </location>
</feature>
<evidence type="ECO:0000313" key="4">
    <source>
        <dbReference type="Proteomes" id="UP000243459"/>
    </source>
</evidence>
<evidence type="ECO:0000256" key="2">
    <source>
        <dbReference type="SAM" id="SignalP"/>
    </source>
</evidence>
<keyword evidence="4" id="KW-1185">Reference proteome</keyword>
<reference evidence="4" key="1">
    <citation type="journal article" date="2017" name="Nat. Commun.">
        <title>The asparagus genome sheds light on the origin and evolution of a young Y chromosome.</title>
        <authorList>
            <person name="Harkess A."/>
            <person name="Zhou J."/>
            <person name="Xu C."/>
            <person name="Bowers J.E."/>
            <person name="Van der Hulst R."/>
            <person name="Ayyampalayam S."/>
            <person name="Mercati F."/>
            <person name="Riccardi P."/>
            <person name="McKain M.R."/>
            <person name="Kakrana A."/>
            <person name="Tang H."/>
            <person name="Ray J."/>
            <person name="Groenendijk J."/>
            <person name="Arikit S."/>
            <person name="Mathioni S.M."/>
            <person name="Nakano M."/>
            <person name="Shan H."/>
            <person name="Telgmann-Rauber A."/>
            <person name="Kanno A."/>
            <person name="Yue Z."/>
            <person name="Chen H."/>
            <person name="Li W."/>
            <person name="Chen Y."/>
            <person name="Xu X."/>
            <person name="Zhang Y."/>
            <person name="Luo S."/>
            <person name="Chen H."/>
            <person name="Gao J."/>
            <person name="Mao Z."/>
            <person name="Pires J.C."/>
            <person name="Luo M."/>
            <person name="Kudrna D."/>
            <person name="Wing R.A."/>
            <person name="Meyers B.C."/>
            <person name="Yi K."/>
            <person name="Kong H."/>
            <person name="Lavrijsen P."/>
            <person name="Sunseri F."/>
            <person name="Falavigna A."/>
            <person name="Ye Y."/>
            <person name="Leebens-Mack J.H."/>
            <person name="Chen G."/>
        </authorList>
    </citation>
    <scope>NUCLEOTIDE SEQUENCE [LARGE SCALE GENOMIC DNA]</scope>
    <source>
        <strain evidence="4">cv. DH0086</strain>
    </source>
</reference>
<keyword evidence="2" id="KW-0732">Signal</keyword>
<feature type="chain" id="PRO_5024391591" description="Secreted protein" evidence="2">
    <location>
        <begin position="26"/>
        <end position="170"/>
    </location>
</feature>
<accession>A0A5P1E7W5</accession>
<evidence type="ECO:0000256" key="1">
    <source>
        <dbReference type="SAM" id="MobiDB-lite"/>
    </source>
</evidence>
<feature type="compositionally biased region" description="Basic residues" evidence="1">
    <location>
        <begin position="93"/>
        <end position="106"/>
    </location>
</feature>
<name>A0A5P1E7W5_ASPOF</name>
<dbReference type="Gramene" id="ONK58549">
    <property type="protein sequence ID" value="ONK58549"/>
    <property type="gene ID" value="A4U43_C09F14210"/>
</dbReference>
<evidence type="ECO:0008006" key="5">
    <source>
        <dbReference type="Google" id="ProtNLM"/>
    </source>
</evidence>
<sequence>MPLFRTLRLSVRLLISFALLAGISRQLFDRPRMEVRYSLSRKLLSQGATANTTTTDDPNRIGDGVLVEGHSHLRNPQQPRSPTGSRPTPSKPQRVHRRQRLPHRPHPPLCRWFSSARASSTPGSSRPPPLRTTASSTTAAPSRRRASPSPSQYANSFPFPMSVSSADCLS</sequence>
<feature type="signal peptide" evidence="2">
    <location>
        <begin position="1"/>
        <end position="25"/>
    </location>
</feature>
<dbReference type="AlphaFoldDB" id="A0A5P1E7W5"/>